<comment type="caution">
    <text evidence="2">The sequence shown here is derived from an EMBL/GenBank/DDBJ whole genome shotgun (WGS) entry which is preliminary data.</text>
</comment>
<accession>A0A2N3G6R2</accession>
<evidence type="ECO:0000313" key="2">
    <source>
        <dbReference type="EMBL" id="PKQ28391.1"/>
    </source>
</evidence>
<name>A0A2N3G6R2_9ACTN</name>
<dbReference type="AlphaFoldDB" id="A0A2N3G6R2"/>
<gene>
    <name evidence="2" type="ORF">CVT63_03050</name>
</gene>
<protein>
    <recommendedName>
        <fullName evidence="1">Cupin type-2 domain-containing protein</fullName>
    </recommendedName>
</protein>
<dbReference type="CDD" id="cd02222">
    <property type="entry name" value="cupin_TM1459-like"/>
    <property type="match status" value="1"/>
</dbReference>
<dbReference type="PANTHER" id="PTHR43346:SF1">
    <property type="entry name" value="QUERCETIN 2,3-DIOXYGENASE-RELATED"/>
    <property type="match status" value="1"/>
</dbReference>
<evidence type="ECO:0000313" key="3">
    <source>
        <dbReference type="Proteomes" id="UP000233654"/>
    </source>
</evidence>
<proteinExistence type="predicted"/>
<dbReference type="EMBL" id="PHEX01000018">
    <property type="protein sequence ID" value="PKQ28391.1"/>
    <property type="molecule type" value="Genomic_DNA"/>
</dbReference>
<dbReference type="InterPro" id="IPR052538">
    <property type="entry name" value="Flavonoid_dioxygenase-like"/>
</dbReference>
<dbReference type="InterPro" id="IPR014710">
    <property type="entry name" value="RmlC-like_jellyroll"/>
</dbReference>
<feature type="domain" description="Cupin type-2" evidence="1">
    <location>
        <begin position="50"/>
        <end position="116"/>
    </location>
</feature>
<organism evidence="2 3">
    <name type="scientific">Candidatus Anoxymicrobium japonicum</name>
    <dbReference type="NCBI Taxonomy" id="2013648"/>
    <lineage>
        <taxon>Bacteria</taxon>
        <taxon>Bacillati</taxon>
        <taxon>Actinomycetota</taxon>
        <taxon>Candidatus Geothermincolia</taxon>
        <taxon>Candidatus Geothermincolales</taxon>
        <taxon>Candidatus Anoxymicrobiaceae</taxon>
        <taxon>Candidatus Anoxymicrobium</taxon>
    </lineage>
</organism>
<dbReference type="InterPro" id="IPR011051">
    <property type="entry name" value="RmlC_Cupin_sf"/>
</dbReference>
<sequence>MEMAKSQPEFKMAHYTDIHAFEFGSAAPGVEIRRLIDEELDGAPFYNLRMIEIAPGGNTPDHSHENEHENFVVEGQGEVMVEGTFHQVAVGDVIFIPPCARHQYRNTGEGTFRFLCGVPASRLLA</sequence>
<dbReference type="Gene3D" id="2.60.120.10">
    <property type="entry name" value="Jelly Rolls"/>
    <property type="match status" value="1"/>
</dbReference>
<dbReference type="InterPro" id="IPR013096">
    <property type="entry name" value="Cupin_2"/>
</dbReference>
<dbReference type="Proteomes" id="UP000233654">
    <property type="component" value="Unassembled WGS sequence"/>
</dbReference>
<dbReference type="SUPFAM" id="SSF51182">
    <property type="entry name" value="RmlC-like cupins"/>
    <property type="match status" value="1"/>
</dbReference>
<dbReference type="Pfam" id="PF07883">
    <property type="entry name" value="Cupin_2"/>
    <property type="match status" value="1"/>
</dbReference>
<reference evidence="2 3" key="1">
    <citation type="journal article" date="2017" name="ISME J.">
        <title>Potential for microbial H2 and metal transformations associated with novel bacteria and archaea in deep terrestrial subsurface sediments.</title>
        <authorList>
            <person name="Hernsdorf A.W."/>
            <person name="Amano Y."/>
            <person name="Miyakawa K."/>
            <person name="Ise K."/>
            <person name="Suzuki Y."/>
            <person name="Anantharaman K."/>
            <person name="Probst A."/>
            <person name="Burstein D."/>
            <person name="Thomas B.C."/>
            <person name="Banfield J.F."/>
        </authorList>
    </citation>
    <scope>NUCLEOTIDE SEQUENCE [LARGE SCALE GENOMIC DNA]</scope>
    <source>
        <strain evidence="2">HGW-Actinobacteria-3</strain>
    </source>
</reference>
<dbReference type="PANTHER" id="PTHR43346">
    <property type="entry name" value="LIGAND BINDING DOMAIN PROTEIN, PUTATIVE (AFU_ORTHOLOGUE AFUA_6G14370)-RELATED"/>
    <property type="match status" value="1"/>
</dbReference>
<evidence type="ECO:0000259" key="1">
    <source>
        <dbReference type="Pfam" id="PF07883"/>
    </source>
</evidence>